<name>A0ABP9HYH1_9ACTN</name>
<reference evidence="2" key="1">
    <citation type="journal article" date="2019" name="Int. J. Syst. Evol. Microbiol.">
        <title>The Global Catalogue of Microorganisms (GCM) 10K type strain sequencing project: providing services to taxonomists for standard genome sequencing and annotation.</title>
        <authorList>
            <consortium name="The Broad Institute Genomics Platform"/>
            <consortium name="The Broad Institute Genome Sequencing Center for Infectious Disease"/>
            <person name="Wu L."/>
            <person name="Ma J."/>
        </authorList>
    </citation>
    <scope>NUCLEOTIDE SEQUENCE [LARGE SCALE GENOMIC DNA]</scope>
    <source>
        <strain evidence="2">JCM 17986</strain>
    </source>
</reference>
<accession>A0ABP9HYH1</accession>
<organism evidence="1 2">
    <name type="scientific">Yinghuangia aomiensis</name>
    <dbReference type="NCBI Taxonomy" id="676205"/>
    <lineage>
        <taxon>Bacteria</taxon>
        <taxon>Bacillati</taxon>
        <taxon>Actinomycetota</taxon>
        <taxon>Actinomycetes</taxon>
        <taxon>Kitasatosporales</taxon>
        <taxon>Streptomycetaceae</taxon>
        <taxon>Yinghuangia</taxon>
    </lineage>
</organism>
<dbReference type="EMBL" id="BAABHS010000023">
    <property type="protein sequence ID" value="GAA4981286.1"/>
    <property type="molecule type" value="Genomic_DNA"/>
</dbReference>
<protein>
    <submittedName>
        <fullName evidence="1">Uncharacterized protein</fullName>
    </submittedName>
</protein>
<gene>
    <name evidence="1" type="ORF">GCM10023205_58120</name>
</gene>
<evidence type="ECO:0000313" key="1">
    <source>
        <dbReference type="EMBL" id="GAA4981286.1"/>
    </source>
</evidence>
<keyword evidence="2" id="KW-1185">Reference proteome</keyword>
<dbReference type="Proteomes" id="UP001500466">
    <property type="component" value="Unassembled WGS sequence"/>
</dbReference>
<evidence type="ECO:0000313" key="2">
    <source>
        <dbReference type="Proteomes" id="UP001500466"/>
    </source>
</evidence>
<sequence>MPFVRTEYRMSNNVTLVARVPVLRSTDAERPVELRFGPHTDAEGRPTEEWTIERLTTAQATNLVEDLAAMLGLNLAAAPDLRVVS</sequence>
<comment type="caution">
    <text evidence="1">The sequence shown here is derived from an EMBL/GenBank/DDBJ whole genome shotgun (WGS) entry which is preliminary data.</text>
</comment>
<proteinExistence type="predicted"/>